<accession>A0A381UXN5</accession>
<organism evidence="1">
    <name type="scientific">marine metagenome</name>
    <dbReference type="NCBI Taxonomy" id="408172"/>
    <lineage>
        <taxon>unclassified sequences</taxon>
        <taxon>metagenomes</taxon>
        <taxon>ecological metagenomes</taxon>
    </lineage>
</organism>
<reference evidence="1" key="1">
    <citation type="submission" date="2018-05" db="EMBL/GenBank/DDBJ databases">
        <authorList>
            <person name="Lanie J.A."/>
            <person name="Ng W.-L."/>
            <person name="Kazmierczak K.M."/>
            <person name="Andrzejewski T.M."/>
            <person name="Davidsen T.M."/>
            <person name="Wayne K.J."/>
            <person name="Tettelin H."/>
            <person name="Glass J.I."/>
            <person name="Rusch D."/>
            <person name="Podicherti R."/>
            <person name="Tsui H.-C.T."/>
            <person name="Winkler M.E."/>
        </authorList>
    </citation>
    <scope>NUCLEOTIDE SEQUENCE</scope>
</reference>
<feature type="non-terminal residue" evidence="1">
    <location>
        <position position="1"/>
    </location>
</feature>
<proteinExistence type="predicted"/>
<protein>
    <submittedName>
        <fullName evidence="1">Uncharacterized protein</fullName>
    </submittedName>
</protein>
<dbReference type="EMBL" id="UINC01007357">
    <property type="protein sequence ID" value="SVA32880.1"/>
    <property type="molecule type" value="Genomic_DNA"/>
</dbReference>
<name>A0A381UXN5_9ZZZZ</name>
<dbReference type="AlphaFoldDB" id="A0A381UXN5"/>
<sequence>VADDYGYGVTVGAHPSARPQQVFATA</sequence>
<gene>
    <name evidence="1" type="ORF">METZ01_LOCUS85734</name>
</gene>
<evidence type="ECO:0000313" key="1">
    <source>
        <dbReference type="EMBL" id="SVA32880.1"/>
    </source>
</evidence>